<feature type="domain" description="Phospholipase D N-terminal" evidence="2">
    <location>
        <begin position="37"/>
        <end position="124"/>
    </location>
</feature>
<dbReference type="InterPro" id="IPR052900">
    <property type="entry name" value="Phospholipid_Metab_Enz"/>
</dbReference>
<dbReference type="Pfam" id="PF09423">
    <property type="entry name" value="PhoD"/>
    <property type="match status" value="1"/>
</dbReference>
<dbReference type="Pfam" id="PF16655">
    <property type="entry name" value="PhoD_N"/>
    <property type="match status" value="1"/>
</dbReference>
<keyword evidence="4" id="KW-1185">Reference proteome</keyword>
<dbReference type="EMBL" id="JACJVJ010000001">
    <property type="protein sequence ID" value="MBC2776809.1"/>
    <property type="molecule type" value="Genomic_DNA"/>
</dbReference>
<dbReference type="Gene3D" id="3.60.21.70">
    <property type="entry name" value="PhoD-like phosphatase"/>
    <property type="match status" value="1"/>
</dbReference>
<dbReference type="CDD" id="cd07389">
    <property type="entry name" value="MPP_PhoD"/>
    <property type="match status" value="1"/>
</dbReference>
<name>A0A842HX02_9SPHN</name>
<dbReference type="PANTHER" id="PTHR43606:SF2">
    <property type="entry name" value="ALKALINE PHOSPHATASE FAMILY PROTEIN (AFU_ORTHOLOGUE AFUA_5G03860)"/>
    <property type="match status" value="1"/>
</dbReference>
<evidence type="ECO:0000259" key="2">
    <source>
        <dbReference type="Pfam" id="PF16655"/>
    </source>
</evidence>
<evidence type="ECO:0000259" key="1">
    <source>
        <dbReference type="Pfam" id="PF09423"/>
    </source>
</evidence>
<dbReference type="AlphaFoldDB" id="A0A842HX02"/>
<gene>
    <name evidence="3" type="ORF">H6P80_04170</name>
</gene>
<proteinExistence type="predicted"/>
<dbReference type="RefSeq" id="WP_185800061.1">
    <property type="nucleotide sequence ID" value="NZ_JACJVJ010000001.1"/>
</dbReference>
<sequence>MTITIDRRLLLQGGLFGLGALATPGAARLLTASGFTHDVASGEPTQSSVLLWTRYVSEGQPTLRAEIAEDAEFGRIVARGEGPARSAYDFTAKITVGGLDPGRWYFYRFIAPDGSHSPTGRTRTLPEGGVDSFTLGVFSCSNLRFGWFNAYAHAAQRDDLDLIVHLGDYFYEYQAGRYPGEEQALAGREIMPSTEAIALADYWLRYASYRTDPNLAALHRNFPMIARWDDHEIANDPWMGGAENHQADEGDWEVRKRAAMQAYHDWMPVNDPMWASYRIGDLATIFMPETRIVGRSRQYEYPEIVEGAGDLDATLAAFRDDDWSAEDRTVLGVEQEQWLGQGFRDSVSSGTRWQILAQQVIMGRNYFPLPLAEEIGRSDSDLVRERARVLAAATRAGLPLNLDAWDGYPAARTRLLRSALEAEANLVVLAGDSHNAWAFDLTQDGSAVGIEMAGQSVTSPGFESFVPQVAPDTLAGQLVAASPELQWADTSGRGYMTLTLTPEAAHGEWLFTDSIRSRSTAIARRHRMETVRGAGAWSA</sequence>
<comment type="caution">
    <text evidence="3">The sequence shown here is derived from an EMBL/GenBank/DDBJ whole genome shotgun (WGS) entry which is preliminary data.</text>
</comment>
<dbReference type="Proteomes" id="UP000564378">
    <property type="component" value="Unassembled WGS sequence"/>
</dbReference>
<dbReference type="PANTHER" id="PTHR43606">
    <property type="entry name" value="PHOSPHATASE, PUTATIVE (AFU_ORTHOLOGUE AFUA_6G08710)-RELATED"/>
    <property type="match status" value="1"/>
</dbReference>
<accession>A0A842HX02</accession>
<dbReference type="SUPFAM" id="SSF56300">
    <property type="entry name" value="Metallo-dependent phosphatases"/>
    <property type="match status" value="1"/>
</dbReference>
<dbReference type="InterPro" id="IPR032093">
    <property type="entry name" value="PhoD_N"/>
</dbReference>
<evidence type="ECO:0000313" key="4">
    <source>
        <dbReference type="Proteomes" id="UP000564378"/>
    </source>
</evidence>
<dbReference type="PROSITE" id="PS51318">
    <property type="entry name" value="TAT"/>
    <property type="match status" value="1"/>
</dbReference>
<evidence type="ECO:0000313" key="3">
    <source>
        <dbReference type="EMBL" id="MBC2776809.1"/>
    </source>
</evidence>
<reference evidence="3 4" key="1">
    <citation type="submission" date="2020-08" db="EMBL/GenBank/DDBJ databases">
        <title>Draft genome sequence of Parasphingopyxis sp. GrpM-11.</title>
        <authorList>
            <person name="Oh J."/>
            <person name="Roh D.-H."/>
        </authorList>
    </citation>
    <scope>NUCLEOTIDE SEQUENCE [LARGE SCALE GENOMIC DNA]</scope>
    <source>
        <strain evidence="3 4">GrpM-11</strain>
    </source>
</reference>
<dbReference type="InterPro" id="IPR029052">
    <property type="entry name" value="Metallo-depent_PP-like"/>
</dbReference>
<dbReference type="Gene3D" id="2.60.40.380">
    <property type="entry name" value="Purple acid phosphatase-like, N-terminal"/>
    <property type="match status" value="1"/>
</dbReference>
<organism evidence="3 4">
    <name type="scientific">Parasphingopyxis marina</name>
    <dbReference type="NCBI Taxonomy" id="2761622"/>
    <lineage>
        <taxon>Bacteria</taxon>
        <taxon>Pseudomonadati</taxon>
        <taxon>Pseudomonadota</taxon>
        <taxon>Alphaproteobacteria</taxon>
        <taxon>Sphingomonadales</taxon>
        <taxon>Sphingomonadaceae</taxon>
        <taxon>Parasphingopyxis</taxon>
    </lineage>
</organism>
<dbReference type="InterPro" id="IPR006311">
    <property type="entry name" value="TAT_signal"/>
</dbReference>
<dbReference type="InterPro" id="IPR038607">
    <property type="entry name" value="PhoD-like_sf"/>
</dbReference>
<dbReference type="InterPro" id="IPR018946">
    <property type="entry name" value="PhoD-like_MPP"/>
</dbReference>
<feature type="domain" description="PhoD-like phosphatase metallophosphatase" evidence="1">
    <location>
        <begin position="135"/>
        <end position="509"/>
    </location>
</feature>
<protein>
    <submittedName>
        <fullName evidence="3">Alkaline phosphatase D family protein</fullName>
    </submittedName>
</protein>